<feature type="non-terminal residue" evidence="1">
    <location>
        <position position="1"/>
    </location>
</feature>
<evidence type="ECO:0000313" key="1">
    <source>
        <dbReference type="EMBL" id="RDX97305.1"/>
    </source>
</evidence>
<name>A0A371H3D6_MUCPR</name>
<accession>A0A371H3D6</accession>
<reference evidence="1" key="1">
    <citation type="submission" date="2018-05" db="EMBL/GenBank/DDBJ databases">
        <title>Draft genome of Mucuna pruriens seed.</title>
        <authorList>
            <person name="Nnadi N.E."/>
            <person name="Vos R."/>
            <person name="Hasami M.H."/>
            <person name="Devisetty U.K."/>
            <person name="Aguiy J.C."/>
        </authorList>
    </citation>
    <scope>NUCLEOTIDE SEQUENCE [LARGE SCALE GENOMIC DNA]</scope>
    <source>
        <strain evidence="1">JCA_2017</strain>
    </source>
</reference>
<dbReference type="EMBL" id="QJKJ01003688">
    <property type="protein sequence ID" value="RDX97305.1"/>
    <property type="molecule type" value="Genomic_DNA"/>
</dbReference>
<comment type="caution">
    <text evidence="1">The sequence shown here is derived from an EMBL/GenBank/DDBJ whole genome shotgun (WGS) entry which is preliminary data.</text>
</comment>
<proteinExistence type="predicted"/>
<evidence type="ECO:0000313" key="2">
    <source>
        <dbReference type="Proteomes" id="UP000257109"/>
    </source>
</evidence>
<dbReference type="Proteomes" id="UP000257109">
    <property type="component" value="Unassembled WGS sequence"/>
</dbReference>
<dbReference type="AlphaFoldDB" id="A0A371H3D6"/>
<sequence>MVKSSVLNEEIRRKTQGSSSQFEVLVIKNRGRSQKNEREKSRSKSKFRYKNMECHYYHKIRHIQKHYFLWKKENKGKKGKPKENDDDHHYCYSRLILYSMRACGLLIAALHCMLHQGRSYLHLTPRKEELFTSYTAGDFGVLKMGNYGVTKVVGNVCLQINT</sequence>
<protein>
    <submittedName>
        <fullName evidence="1">Uncharacterized protein</fullName>
    </submittedName>
</protein>
<organism evidence="1 2">
    <name type="scientific">Mucuna pruriens</name>
    <name type="common">Velvet bean</name>
    <name type="synonym">Dolichos pruriens</name>
    <dbReference type="NCBI Taxonomy" id="157652"/>
    <lineage>
        <taxon>Eukaryota</taxon>
        <taxon>Viridiplantae</taxon>
        <taxon>Streptophyta</taxon>
        <taxon>Embryophyta</taxon>
        <taxon>Tracheophyta</taxon>
        <taxon>Spermatophyta</taxon>
        <taxon>Magnoliopsida</taxon>
        <taxon>eudicotyledons</taxon>
        <taxon>Gunneridae</taxon>
        <taxon>Pentapetalae</taxon>
        <taxon>rosids</taxon>
        <taxon>fabids</taxon>
        <taxon>Fabales</taxon>
        <taxon>Fabaceae</taxon>
        <taxon>Papilionoideae</taxon>
        <taxon>50 kb inversion clade</taxon>
        <taxon>NPAAA clade</taxon>
        <taxon>indigoferoid/millettioid clade</taxon>
        <taxon>Phaseoleae</taxon>
        <taxon>Mucuna</taxon>
    </lineage>
</organism>
<dbReference type="OrthoDB" id="1727805at2759"/>
<gene>
    <name evidence="1" type="ORF">CR513_19939</name>
</gene>
<keyword evidence="2" id="KW-1185">Reference proteome</keyword>